<dbReference type="InterPro" id="IPR011604">
    <property type="entry name" value="PDDEXK-like_dom_sf"/>
</dbReference>
<reference evidence="2" key="1">
    <citation type="submission" date="2016-10" db="EMBL/GenBank/DDBJ databases">
        <authorList>
            <person name="Varghese N."/>
            <person name="Submissions S."/>
        </authorList>
    </citation>
    <scope>NUCLEOTIDE SEQUENCE [LARGE SCALE GENOMIC DNA]</scope>
    <source>
        <strain evidence="2">OR362-8,ATCC BAA-1266,JCM 13504</strain>
    </source>
</reference>
<name>A0A1I5XS86_HYMAR</name>
<keyword evidence="2" id="KW-1185">Reference proteome</keyword>
<accession>A0A1I5XS86</accession>
<dbReference type="OrthoDB" id="1119698at2"/>
<dbReference type="RefSeq" id="WP_092671874.1">
    <property type="nucleotide sequence ID" value="NZ_FOXS01000002.1"/>
</dbReference>
<dbReference type="Pfam" id="PF13366">
    <property type="entry name" value="PDDEXK_3"/>
    <property type="match status" value="1"/>
</dbReference>
<gene>
    <name evidence="1" type="ORF">SAMN04515668_2016</name>
</gene>
<proteinExistence type="predicted"/>
<dbReference type="NCBIfam" id="TIGR04256">
    <property type="entry name" value="GxxExxY"/>
    <property type="match status" value="1"/>
</dbReference>
<sequence>MGENDISFNVRKAAFAVHTALGPGLLESAYEAAMLYELRQAGFEVRTQVGLPMTYAGQKLDIGYRIDMLVNGKVIVELKSVDNLLDVHKKQLLTYLKLSKCKLGLLINFNVVHVKEGILRIVNGLEEPPRTSA</sequence>
<dbReference type="Gene3D" id="3.90.320.10">
    <property type="match status" value="1"/>
</dbReference>
<dbReference type="AlphaFoldDB" id="A0A1I5XS86"/>
<organism evidence="1 2">
    <name type="scientific">Hymenobacter arizonensis</name>
    <name type="common">Siccationidurans arizonensis</name>
    <dbReference type="NCBI Taxonomy" id="1227077"/>
    <lineage>
        <taxon>Bacteria</taxon>
        <taxon>Pseudomonadati</taxon>
        <taxon>Bacteroidota</taxon>
        <taxon>Cytophagia</taxon>
        <taxon>Cytophagales</taxon>
        <taxon>Hymenobacteraceae</taxon>
        <taxon>Hymenobacter</taxon>
    </lineage>
</organism>
<dbReference type="Proteomes" id="UP000199029">
    <property type="component" value="Unassembled WGS sequence"/>
</dbReference>
<dbReference type="InterPro" id="IPR026350">
    <property type="entry name" value="GxxExxY"/>
</dbReference>
<dbReference type="STRING" id="1227077.SAMN04515668_2016"/>
<protein>
    <submittedName>
        <fullName evidence="1">GxxExxY protein</fullName>
    </submittedName>
</protein>
<dbReference type="EMBL" id="FOXS01000002">
    <property type="protein sequence ID" value="SFQ34818.1"/>
    <property type="molecule type" value="Genomic_DNA"/>
</dbReference>
<evidence type="ECO:0000313" key="1">
    <source>
        <dbReference type="EMBL" id="SFQ34818.1"/>
    </source>
</evidence>
<evidence type="ECO:0000313" key="2">
    <source>
        <dbReference type="Proteomes" id="UP000199029"/>
    </source>
</evidence>